<dbReference type="Proteomes" id="UP000199225">
    <property type="component" value="Unassembled WGS sequence"/>
</dbReference>
<accession>A0A1G8PYY2</accession>
<reference evidence="3" key="1">
    <citation type="submission" date="2016-10" db="EMBL/GenBank/DDBJ databases">
        <authorList>
            <person name="Varghese N."/>
            <person name="Submissions S."/>
        </authorList>
    </citation>
    <scope>NUCLEOTIDE SEQUENCE [LARGE SCALE GENOMIC DNA]</scope>
    <source>
        <strain evidence="3">DSM 4771</strain>
    </source>
</reference>
<gene>
    <name evidence="2" type="ORF">SAMN04490247_0291</name>
</gene>
<evidence type="ECO:0000313" key="3">
    <source>
        <dbReference type="Proteomes" id="UP000199225"/>
    </source>
</evidence>
<dbReference type="STRING" id="86666.SAMN04490247_0291"/>
<dbReference type="RefSeq" id="WP_093191175.1">
    <property type="nucleotide sequence ID" value="NZ_FNEV01000001.1"/>
</dbReference>
<evidence type="ECO:0000313" key="2">
    <source>
        <dbReference type="EMBL" id="SDI97643.1"/>
    </source>
</evidence>
<keyword evidence="2" id="KW-0167">Capsid protein</keyword>
<sequence length="82" mass="9896">MKEQKDLLLHIQEIDFALVELTLYLDTHPDDMEAIRQFNELAYESRMAKRNYEEHYGPLLQYGGSYSGYPWTWNNSPWPWQI</sequence>
<evidence type="ECO:0000259" key="1">
    <source>
        <dbReference type="Pfam" id="PF12652"/>
    </source>
</evidence>
<proteinExistence type="predicted"/>
<dbReference type="InterPro" id="IPR016571">
    <property type="entry name" value="Spore_coat_assembly_CotJB"/>
</dbReference>
<feature type="domain" description="Protein CotJB" evidence="1">
    <location>
        <begin position="6"/>
        <end position="81"/>
    </location>
</feature>
<dbReference type="AlphaFoldDB" id="A0A1G8PYY2"/>
<dbReference type="EMBL" id="FNEV01000001">
    <property type="protein sequence ID" value="SDI97643.1"/>
    <property type="molecule type" value="Genomic_DNA"/>
</dbReference>
<protein>
    <submittedName>
        <fullName evidence="2">Spore coat protein JB</fullName>
    </submittedName>
</protein>
<dbReference type="InterPro" id="IPR024207">
    <property type="entry name" value="CotJB_dom"/>
</dbReference>
<dbReference type="PIRSF" id="PIRSF010606">
    <property type="entry name" value="Spore_coat_CotJB"/>
    <property type="match status" value="1"/>
</dbReference>
<organism evidence="2 3">
    <name type="scientific">Salimicrobium halophilum</name>
    <dbReference type="NCBI Taxonomy" id="86666"/>
    <lineage>
        <taxon>Bacteria</taxon>
        <taxon>Bacillati</taxon>
        <taxon>Bacillota</taxon>
        <taxon>Bacilli</taxon>
        <taxon>Bacillales</taxon>
        <taxon>Bacillaceae</taxon>
        <taxon>Salimicrobium</taxon>
    </lineage>
</organism>
<dbReference type="OrthoDB" id="9804099at2"/>
<name>A0A1G8PYY2_9BACI</name>
<keyword evidence="2" id="KW-0946">Virion</keyword>
<dbReference type="Pfam" id="PF12652">
    <property type="entry name" value="CotJB"/>
    <property type="match status" value="1"/>
</dbReference>
<keyword evidence="3" id="KW-1185">Reference proteome</keyword>